<keyword evidence="7" id="KW-1185">Reference proteome</keyword>
<dbReference type="Proteomes" id="UP000619079">
    <property type="component" value="Unassembled WGS sequence"/>
</dbReference>
<protein>
    <submittedName>
        <fullName evidence="6">C40 family peptidase</fullName>
    </submittedName>
</protein>
<dbReference type="EMBL" id="JAELVR010000016">
    <property type="protein sequence ID" value="MBJ6373615.1"/>
    <property type="molecule type" value="Genomic_DNA"/>
</dbReference>
<dbReference type="AlphaFoldDB" id="A0A8J7J4F6"/>
<dbReference type="PROSITE" id="PS51935">
    <property type="entry name" value="NLPC_P60"/>
    <property type="match status" value="1"/>
</dbReference>
<dbReference type="InterPro" id="IPR000064">
    <property type="entry name" value="NLP_P60_dom"/>
</dbReference>
<sequence length="149" mass="16789">MGDREEVVRIAKTWIGTPYRHQAACRGAGTDCLGLVRGVWRQLFGCEPEEVPAYSMDWSEPSGDEQLWLSARRHLVEVPMHEAALQRGDVILFRMRDQSVAKHLAIVSATDDKPAFIHAYSKHGVVESALSASWMKKIVARFKFPLEVV</sequence>
<dbReference type="InterPro" id="IPR011929">
    <property type="entry name" value="Phage_pept_NlpC/P60"/>
</dbReference>
<dbReference type="InterPro" id="IPR038765">
    <property type="entry name" value="Papain-like_cys_pep_sf"/>
</dbReference>
<reference evidence="6" key="1">
    <citation type="submission" date="2020-12" db="EMBL/GenBank/DDBJ databases">
        <title>Sedimentitalea sp. nov., isolated from sand in Incheon.</title>
        <authorList>
            <person name="Kim W."/>
        </authorList>
    </citation>
    <scope>NUCLEOTIDE SEQUENCE</scope>
    <source>
        <strain evidence="6">CAU 1593</strain>
    </source>
</reference>
<evidence type="ECO:0000256" key="3">
    <source>
        <dbReference type="ARBA" id="ARBA00022801"/>
    </source>
</evidence>
<gene>
    <name evidence="6" type="ORF">JF290_19010</name>
</gene>
<evidence type="ECO:0000259" key="5">
    <source>
        <dbReference type="PROSITE" id="PS51935"/>
    </source>
</evidence>
<dbReference type="GO" id="GO:0006508">
    <property type="term" value="P:proteolysis"/>
    <property type="evidence" value="ECO:0007669"/>
    <property type="project" value="UniProtKB-KW"/>
</dbReference>
<keyword evidence="4" id="KW-0788">Thiol protease</keyword>
<dbReference type="RefSeq" id="WP_199026486.1">
    <property type="nucleotide sequence ID" value="NZ_JAELVR010000016.1"/>
</dbReference>
<evidence type="ECO:0000313" key="6">
    <source>
        <dbReference type="EMBL" id="MBJ6373615.1"/>
    </source>
</evidence>
<evidence type="ECO:0000256" key="1">
    <source>
        <dbReference type="ARBA" id="ARBA00007074"/>
    </source>
</evidence>
<comment type="similarity">
    <text evidence="1">Belongs to the peptidase C40 family.</text>
</comment>
<keyword evidence="3" id="KW-0378">Hydrolase</keyword>
<evidence type="ECO:0000256" key="4">
    <source>
        <dbReference type="ARBA" id="ARBA00022807"/>
    </source>
</evidence>
<organism evidence="6 7">
    <name type="scientific">Sedimentitalea arenosa</name>
    <dbReference type="NCBI Taxonomy" id="2798803"/>
    <lineage>
        <taxon>Bacteria</taxon>
        <taxon>Pseudomonadati</taxon>
        <taxon>Pseudomonadota</taxon>
        <taxon>Alphaproteobacteria</taxon>
        <taxon>Rhodobacterales</taxon>
        <taxon>Paracoccaceae</taxon>
        <taxon>Sedimentitalea</taxon>
    </lineage>
</organism>
<dbReference type="GO" id="GO:0008234">
    <property type="term" value="F:cysteine-type peptidase activity"/>
    <property type="evidence" value="ECO:0007669"/>
    <property type="project" value="UniProtKB-KW"/>
</dbReference>
<dbReference type="Gene3D" id="3.90.1720.10">
    <property type="entry name" value="endopeptidase domain like (from Nostoc punctiforme)"/>
    <property type="match status" value="1"/>
</dbReference>
<dbReference type="SUPFAM" id="SSF54001">
    <property type="entry name" value="Cysteine proteinases"/>
    <property type="match status" value="1"/>
</dbReference>
<comment type="caution">
    <text evidence="6">The sequence shown here is derived from an EMBL/GenBank/DDBJ whole genome shotgun (WGS) entry which is preliminary data.</text>
</comment>
<name>A0A8J7J4F6_9RHOB</name>
<keyword evidence="2" id="KW-0645">Protease</keyword>
<evidence type="ECO:0000256" key="2">
    <source>
        <dbReference type="ARBA" id="ARBA00022670"/>
    </source>
</evidence>
<dbReference type="NCBIfam" id="TIGR02219">
    <property type="entry name" value="phage_NlpC_fam"/>
    <property type="match status" value="1"/>
</dbReference>
<proteinExistence type="inferred from homology"/>
<evidence type="ECO:0000313" key="7">
    <source>
        <dbReference type="Proteomes" id="UP000619079"/>
    </source>
</evidence>
<accession>A0A8J7J4F6</accession>
<dbReference type="Pfam" id="PF00877">
    <property type="entry name" value="NLPC_P60"/>
    <property type="match status" value="1"/>
</dbReference>
<feature type="domain" description="NlpC/P60" evidence="5">
    <location>
        <begin position="1"/>
        <end position="145"/>
    </location>
</feature>